<keyword evidence="5" id="KW-0479">Metal-binding</keyword>
<gene>
    <name evidence="9" type="ORF">S01H4_59383</name>
</gene>
<dbReference type="Pfam" id="PF04998">
    <property type="entry name" value="RNA_pol_Rpb1_5"/>
    <property type="match status" value="1"/>
</dbReference>
<dbReference type="SUPFAM" id="SSF64484">
    <property type="entry name" value="beta and beta-prime subunits of DNA dependent RNA-polymerase"/>
    <property type="match status" value="1"/>
</dbReference>
<dbReference type="PANTHER" id="PTHR19376">
    <property type="entry name" value="DNA-DIRECTED RNA POLYMERASE"/>
    <property type="match status" value="1"/>
</dbReference>
<dbReference type="InterPro" id="IPR045867">
    <property type="entry name" value="DNA-dir_RpoC_beta_prime"/>
</dbReference>
<dbReference type="InterPro" id="IPR007081">
    <property type="entry name" value="RNA_pol_Rpb1_5"/>
</dbReference>
<dbReference type="GO" id="GO:0003899">
    <property type="term" value="F:DNA-directed RNA polymerase activity"/>
    <property type="evidence" value="ECO:0007669"/>
    <property type="project" value="UniProtKB-EC"/>
</dbReference>
<evidence type="ECO:0000259" key="8">
    <source>
        <dbReference type="Pfam" id="PF04998"/>
    </source>
</evidence>
<protein>
    <recommendedName>
        <fullName evidence="1">DNA-directed RNA polymerase</fullName>
        <ecNumber evidence="1">2.7.7.6</ecNumber>
    </recommendedName>
</protein>
<evidence type="ECO:0000256" key="7">
    <source>
        <dbReference type="ARBA" id="ARBA00048552"/>
    </source>
</evidence>
<evidence type="ECO:0000256" key="3">
    <source>
        <dbReference type="ARBA" id="ARBA00022679"/>
    </source>
</evidence>
<keyword evidence="2" id="KW-0240">DNA-directed RNA polymerase</keyword>
<proteinExistence type="predicted"/>
<comment type="catalytic activity">
    <reaction evidence="7">
        <text>RNA(n) + a ribonucleoside 5'-triphosphate = RNA(n+1) + diphosphate</text>
        <dbReference type="Rhea" id="RHEA:21248"/>
        <dbReference type="Rhea" id="RHEA-COMP:14527"/>
        <dbReference type="Rhea" id="RHEA-COMP:17342"/>
        <dbReference type="ChEBI" id="CHEBI:33019"/>
        <dbReference type="ChEBI" id="CHEBI:61557"/>
        <dbReference type="ChEBI" id="CHEBI:140395"/>
        <dbReference type="EC" id="2.7.7.6"/>
    </reaction>
</comment>
<keyword evidence="6" id="KW-0804">Transcription</keyword>
<sequence>QPVQMSGMKGLVINPAGQIIEMPVKSSFKEGFGVLEYFISTHGARKGTADTALRTSTAGYLTRRLVDVSHEVVTSEEDCKDQTGFEMFKQEADEIGQNFIFKIAGQITLEDIRIDKKLIVKKGEIIDWEAARKIAEEGIEKVRIRSPISCKSVRGICLKCYGWDLGLNKLIKRGRAIGIVAAQAIGEPGTQLTMRTFHTGGVA</sequence>
<evidence type="ECO:0000256" key="2">
    <source>
        <dbReference type="ARBA" id="ARBA00022478"/>
    </source>
</evidence>
<feature type="non-terminal residue" evidence="9">
    <location>
        <position position="1"/>
    </location>
</feature>
<evidence type="ECO:0000256" key="5">
    <source>
        <dbReference type="ARBA" id="ARBA00022723"/>
    </source>
</evidence>
<organism evidence="9">
    <name type="scientific">marine sediment metagenome</name>
    <dbReference type="NCBI Taxonomy" id="412755"/>
    <lineage>
        <taxon>unclassified sequences</taxon>
        <taxon>metagenomes</taxon>
        <taxon>ecological metagenomes</taxon>
    </lineage>
</organism>
<dbReference type="GO" id="GO:0003677">
    <property type="term" value="F:DNA binding"/>
    <property type="evidence" value="ECO:0007669"/>
    <property type="project" value="InterPro"/>
</dbReference>
<dbReference type="EC" id="2.7.7.6" evidence="1"/>
<keyword evidence="3" id="KW-0808">Transferase</keyword>
<dbReference type="GO" id="GO:0006351">
    <property type="term" value="P:DNA-templated transcription"/>
    <property type="evidence" value="ECO:0007669"/>
    <property type="project" value="InterPro"/>
</dbReference>
<keyword evidence="4" id="KW-0548">Nucleotidyltransferase</keyword>
<dbReference type="AlphaFoldDB" id="X1CJV2"/>
<evidence type="ECO:0000256" key="4">
    <source>
        <dbReference type="ARBA" id="ARBA00022695"/>
    </source>
</evidence>
<reference evidence="9" key="1">
    <citation type="journal article" date="2014" name="Front. Microbiol.">
        <title>High frequency of phylogenetically diverse reductive dehalogenase-homologous genes in deep subseafloor sedimentary metagenomes.</title>
        <authorList>
            <person name="Kawai M."/>
            <person name="Futagami T."/>
            <person name="Toyoda A."/>
            <person name="Takaki Y."/>
            <person name="Nishi S."/>
            <person name="Hori S."/>
            <person name="Arai W."/>
            <person name="Tsubouchi T."/>
            <person name="Morono Y."/>
            <person name="Uchiyama I."/>
            <person name="Ito T."/>
            <person name="Fujiyama A."/>
            <person name="Inagaki F."/>
            <person name="Takami H."/>
        </authorList>
    </citation>
    <scope>NUCLEOTIDE SEQUENCE</scope>
    <source>
        <strain evidence="9">Expedition CK06-06</strain>
    </source>
</reference>
<evidence type="ECO:0000313" key="9">
    <source>
        <dbReference type="EMBL" id="GAH07982.1"/>
    </source>
</evidence>
<dbReference type="GO" id="GO:0046872">
    <property type="term" value="F:metal ion binding"/>
    <property type="evidence" value="ECO:0007669"/>
    <property type="project" value="UniProtKB-KW"/>
</dbReference>
<evidence type="ECO:0000256" key="6">
    <source>
        <dbReference type="ARBA" id="ARBA00023163"/>
    </source>
</evidence>
<dbReference type="InterPro" id="IPR038120">
    <property type="entry name" value="Rpb1_funnel_sf"/>
</dbReference>
<dbReference type="EMBL" id="BART01034815">
    <property type="protein sequence ID" value="GAH07982.1"/>
    <property type="molecule type" value="Genomic_DNA"/>
</dbReference>
<evidence type="ECO:0000256" key="1">
    <source>
        <dbReference type="ARBA" id="ARBA00012418"/>
    </source>
</evidence>
<comment type="caution">
    <text evidence="9">The sequence shown here is derived from an EMBL/GenBank/DDBJ whole genome shotgun (WGS) entry which is preliminary data.</text>
</comment>
<dbReference type="GO" id="GO:0000428">
    <property type="term" value="C:DNA-directed RNA polymerase complex"/>
    <property type="evidence" value="ECO:0007669"/>
    <property type="project" value="UniProtKB-KW"/>
</dbReference>
<name>X1CJV2_9ZZZZ</name>
<accession>X1CJV2</accession>
<dbReference type="Gene3D" id="1.10.132.30">
    <property type="match status" value="1"/>
</dbReference>
<feature type="non-terminal residue" evidence="9">
    <location>
        <position position="203"/>
    </location>
</feature>
<dbReference type="PANTHER" id="PTHR19376:SF54">
    <property type="entry name" value="DNA-DIRECTED RNA POLYMERASE SUBUNIT BETA"/>
    <property type="match status" value="1"/>
</dbReference>
<feature type="domain" description="RNA polymerase Rpb1" evidence="8">
    <location>
        <begin position="31"/>
        <end position="203"/>
    </location>
</feature>